<name>A0ABP0F4B6_CLALP</name>
<feature type="compositionally biased region" description="Basic and acidic residues" evidence="1">
    <location>
        <begin position="181"/>
        <end position="190"/>
    </location>
</feature>
<dbReference type="Pfam" id="PF17662">
    <property type="entry name" value="DUF5524"/>
    <property type="match status" value="1"/>
</dbReference>
<keyword evidence="3" id="KW-1185">Reference proteome</keyword>
<accession>A0ABP0F4B6</accession>
<dbReference type="PANTHER" id="PTHR31097">
    <property type="entry name" value="SI:DKEY-276J7.1"/>
    <property type="match status" value="1"/>
</dbReference>
<reference evidence="2 3" key="1">
    <citation type="submission" date="2024-02" db="EMBL/GenBank/DDBJ databases">
        <authorList>
            <person name="Daric V."/>
            <person name="Darras S."/>
        </authorList>
    </citation>
    <scope>NUCLEOTIDE SEQUENCE [LARGE SCALE GENOMIC DNA]</scope>
</reference>
<evidence type="ECO:0000313" key="2">
    <source>
        <dbReference type="EMBL" id="CAK8674562.1"/>
    </source>
</evidence>
<evidence type="ECO:0000256" key="1">
    <source>
        <dbReference type="SAM" id="MobiDB-lite"/>
    </source>
</evidence>
<dbReference type="EMBL" id="CAWYQH010000013">
    <property type="protein sequence ID" value="CAK8674562.1"/>
    <property type="molecule type" value="Genomic_DNA"/>
</dbReference>
<evidence type="ECO:0000313" key="3">
    <source>
        <dbReference type="Proteomes" id="UP001642483"/>
    </source>
</evidence>
<organism evidence="2 3">
    <name type="scientific">Clavelina lepadiformis</name>
    <name type="common">Light-bulb sea squirt</name>
    <name type="synonym">Ascidia lepadiformis</name>
    <dbReference type="NCBI Taxonomy" id="159417"/>
    <lineage>
        <taxon>Eukaryota</taxon>
        <taxon>Metazoa</taxon>
        <taxon>Chordata</taxon>
        <taxon>Tunicata</taxon>
        <taxon>Ascidiacea</taxon>
        <taxon>Aplousobranchia</taxon>
        <taxon>Clavelinidae</taxon>
        <taxon>Clavelina</taxon>
    </lineage>
</organism>
<feature type="region of interest" description="Disordered" evidence="1">
    <location>
        <begin position="161"/>
        <end position="190"/>
    </location>
</feature>
<dbReference type="PANTHER" id="PTHR31097:SF2">
    <property type="entry name" value="CHROMOSOME 7 OPEN READING FRAME 57"/>
    <property type="match status" value="1"/>
</dbReference>
<sequence>MLSKGGGQDWFYHAPISKAKKEKQFAPVASQIPGLTPDDIEAMERETGSNKRNWIRDTDTKYIQLAKLGGRKNLLTFNAVKKPKGPKSYPRVDWFDHEPMSTEEEKKILAERKWFPPEYMIHESCLKPATPEKGTVEVDLGQARRERLDIQEKYERRGAPFYMDGQEGSFPSETTKLPKISKQDSQKPKEVEFSKLMSGGYGEDWYQTRSRQQKKKMKKWENQHNALDSGMYNLTEYQQNISKRELPRRKLKPIAYTQRLMKKEELVIEKEPFKLSKFTNVRPRLATREVVKS</sequence>
<dbReference type="Proteomes" id="UP001642483">
    <property type="component" value="Unassembled WGS sequence"/>
</dbReference>
<dbReference type="InterPro" id="IPR040247">
    <property type="entry name" value="DUF5524"/>
</dbReference>
<gene>
    <name evidence="2" type="ORF">CVLEPA_LOCUS4253</name>
</gene>
<comment type="caution">
    <text evidence="2">The sequence shown here is derived from an EMBL/GenBank/DDBJ whole genome shotgun (WGS) entry which is preliminary data.</text>
</comment>
<protein>
    <submittedName>
        <fullName evidence="2">Uncharacterized protein</fullName>
    </submittedName>
</protein>
<proteinExistence type="predicted"/>